<dbReference type="InterPro" id="IPR027417">
    <property type="entry name" value="P-loop_NTPase"/>
</dbReference>
<feature type="domain" description="Hflx-type G" evidence="7">
    <location>
        <begin position="254"/>
        <end position="419"/>
    </location>
</feature>
<dbReference type="Gene3D" id="3.40.50.11060">
    <property type="entry name" value="GTPase HflX, N-terminal domain"/>
    <property type="match status" value="1"/>
</dbReference>
<protein>
    <recommendedName>
        <fullName evidence="7">Hflx-type G domain-containing protein</fullName>
    </recommendedName>
</protein>
<proteinExistence type="predicted"/>
<feature type="binding site" evidence="5">
    <location>
        <begin position="309"/>
        <end position="312"/>
    </location>
    <ligand>
        <name>GTP</name>
        <dbReference type="ChEBI" id="CHEBI:37565"/>
    </ligand>
</feature>
<dbReference type="FunFam" id="3.40.50.300:FF:000886">
    <property type="entry name" value="Putative GTP-binding protein 6"/>
    <property type="match status" value="1"/>
</dbReference>
<reference evidence="8" key="1">
    <citation type="submission" date="2021-02" db="EMBL/GenBank/DDBJ databases">
        <authorList>
            <person name="Nowell W R."/>
        </authorList>
    </citation>
    <scope>NUCLEOTIDE SEQUENCE</scope>
    <source>
        <strain evidence="8">Ploen Becks lab</strain>
    </source>
</reference>
<dbReference type="Pfam" id="PF13167">
    <property type="entry name" value="GTP-bdg_N"/>
    <property type="match status" value="1"/>
</dbReference>
<keyword evidence="4 5" id="KW-0342">GTP-binding</keyword>
<dbReference type="InterPro" id="IPR042108">
    <property type="entry name" value="GTPase_HflX_N_sf"/>
</dbReference>
<dbReference type="Pfam" id="PF01926">
    <property type="entry name" value="MMR_HSR1"/>
    <property type="match status" value="1"/>
</dbReference>
<dbReference type="PIRSF" id="PIRSF006809">
    <property type="entry name" value="GTP-binding_hflX_prd"/>
    <property type="match status" value="1"/>
</dbReference>
<gene>
    <name evidence="8" type="ORF">OXX778_LOCUS5771</name>
</gene>
<accession>A0A813RNQ4</accession>
<organism evidence="8 9">
    <name type="scientific">Brachionus calyciflorus</name>
    <dbReference type="NCBI Taxonomy" id="104777"/>
    <lineage>
        <taxon>Eukaryota</taxon>
        <taxon>Metazoa</taxon>
        <taxon>Spiralia</taxon>
        <taxon>Gnathifera</taxon>
        <taxon>Rotifera</taxon>
        <taxon>Eurotatoria</taxon>
        <taxon>Monogononta</taxon>
        <taxon>Pseudotrocha</taxon>
        <taxon>Ploima</taxon>
        <taxon>Brachionidae</taxon>
        <taxon>Brachionus</taxon>
    </lineage>
</organism>
<feature type="binding site" evidence="6">
    <location>
        <position position="267"/>
    </location>
    <ligand>
        <name>Mg(2+)</name>
        <dbReference type="ChEBI" id="CHEBI:18420"/>
    </ligand>
</feature>
<dbReference type="InterPro" id="IPR025121">
    <property type="entry name" value="GTPase_HflX_N"/>
</dbReference>
<evidence type="ECO:0000256" key="3">
    <source>
        <dbReference type="ARBA" id="ARBA00022842"/>
    </source>
</evidence>
<dbReference type="InterPro" id="IPR016496">
    <property type="entry name" value="GTPase_HflX"/>
</dbReference>
<dbReference type="AlphaFoldDB" id="A0A813RNQ4"/>
<dbReference type="GO" id="GO:0005737">
    <property type="term" value="C:cytoplasm"/>
    <property type="evidence" value="ECO:0007669"/>
    <property type="project" value="TreeGrafter"/>
</dbReference>
<feature type="binding site" evidence="5">
    <location>
        <begin position="377"/>
        <end position="380"/>
    </location>
    <ligand>
        <name>GTP</name>
        <dbReference type="ChEBI" id="CHEBI:37565"/>
    </ligand>
</feature>
<dbReference type="InterPro" id="IPR030394">
    <property type="entry name" value="G_HFLX_dom"/>
</dbReference>
<keyword evidence="2 5" id="KW-0547">Nucleotide-binding</keyword>
<comment type="cofactor">
    <cofactor evidence="6">
        <name>Mg(2+)</name>
        <dbReference type="ChEBI" id="CHEBI:18420"/>
    </cofactor>
</comment>
<dbReference type="GO" id="GO:0005525">
    <property type="term" value="F:GTP binding"/>
    <property type="evidence" value="ECO:0007669"/>
    <property type="project" value="UniProtKB-KW"/>
</dbReference>
<dbReference type="OrthoDB" id="10268034at2759"/>
<dbReference type="PANTHER" id="PTHR10229:SF0">
    <property type="entry name" value="GTP-BINDING PROTEIN 6-RELATED"/>
    <property type="match status" value="1"/>
</dbReference>
<sequence length="482" mass="55231">MNILRKISKFSLNGQNLPICRLIKIPKRKFCLKNRLQTEQEISLDENLYWDNLQSSLDESSKAIYPNSSKLLKAEKNVFVLQLKMQYKSKARQSTSADLQLAESISLVETLDNWKVIESHIVGTKKSSSREIFGSGNQDLLSKKISSSGADTLFIVIDRLTNLQVNGLRQTLLGNNPNIAIYDRYKIVLEIFKRNARSSIAKLQIALAEIPYLRHKFENNELFKNVEKRIRKELDFKLKTRSLLNTQRREKQIPLVSVFGYTNVGKTTFIKSITNDEKLKPKNQLFATLDITYHGASLCNSNQDIIFADTIGFINDIPHNLIEAFKTSLSDALNADLFIHLVDSSHPDREAQEKSVNKILLDLAPEEKMKDMLTVYNKIDKVKHFPKSSDTERIMISCKKGDGLIELRNLIEKKILKKLGYLEITLRVAQGSEEFSYLYKNSIVKEVSECDQDSNFVNLKVLFNKSNALKFIKIYPNVKISK</sequence>
<keyword evidence="9" id="KW-1185">Reference proteome</keyword>
<name>A0A813RNQ4_9BILA</name>
<keyword evidence="1 6" id="KW-0479">Metal-binding</keyword>
<keyword evidence="3 6" id="KW-0460">Magnesium</keyword>
<feature type="binding site" evidence="5">
    <location>
        <begin position="397"/>
        <end position="399"/>
    </location>
    <ligand>
        <name>GTP</name>
        <dbReference type="ChEBI" id="CHEBI:37565"/>
    </ligand>
</feature>
<feature type="binding site" evidence="5">
    <location>
        <begin position="260"/>
        <end position="267"/>
    </location>
    <ligand>
        <name>GTP</name>
        <dbReference type="ChEBI" id="CHEBI:37565"/>
    </ligand>
</feature>
<evidence type="ECO:0000259" key="7">
    <source>
        <dbReference type="PROSITE" id="PS51705"/>
    </source>
</evidence>
<feature type="binding site" evidence="6">
    <location>
        <position position="288"/>
    </location>
    <ligand>
        <name>Mg(2+)</name>
        <dbReference type="ChEBI" id="CHEBI:18420"/>
    </ligand>
</feature>
<dbReference type="SUPFAM" id="SSF52540">
    <property type="entry name" value="P-loop containing nucleoside triphosphate hydrolases"/>
    <property type="match status" value="1"/>
</dbReference>
<dbReference type="GO" id="GO:0046872">
    <property type="term" value="F:metal ion binding"/>
    <property type="evidence" value="ECO:0007669"/>
    <property type="project" value="UniProtKB-KW"/>
</dbReference>
<comment type="caution">
    <text evidence="8">The sequence shown here is derived from an EMBL/GenBank/DDBJ whole genome shotgun (WGS) entry which is preliminary data.</text>
</comment>
<evidence type="ECO:0000256" key="4">
    <source>
        <dbReference type="ARBA" id="ARBA00023134"/>
    </source>
</evidence>
<feature type="binding site" evidence="5">
    <location>
        <begin position="286"/>
        <end position="290"/>
    </location>
    <ligand>
        <name>GTP</name>
        <dbReference type="ChEBI" id="CHEBI:37565"/>
    </ligand>
</feature>
<dbReference type="Proteomes" id="UP000663879">
    <property type="component" value="Unassembled WGS sequence"/>
</dbReference>
<evidence type="ECO:0000256" key="2">
    <source>
        <dbReference type="ARBA" id="ARBA00022741"/>
    </source>
</evidence>
<evidence type="ECO:0000256" key="6">
    <source>
        <dbReference type="PIRSR" id="PIRSR006809-2"/>
    </source>
</evidence>
<dbReference type="GO" id="GO:0043022">
    <property type="term" value="F:ribosome binding"/>
    <property type="evidence" value="ECO:0007669"/>
    <property type="project" value="TreeGrafter"/>
</dbReference>
<dbReference type="Gene3D" id="3.40.50.300">
    <property type="entry name" value="P-loop containing nucleotide triphosphate hydrolases"/>
    <property type="match status" value="1"/>
</dbReference>
<dbReference type="CDD" id="cd01878">
    <property type="entry name" value="HflX"/>
    <property type="match status" value="1"/>
</dbReference>
<dbReference type="InterPro" id="IPR006073">
    <property type="entry name" value="GTP-bd"/>
</dbReference>
<evidence type="ECO:0000256" key="5">
    <source>
        <dbReference type="PIRSR" id="PIRSR006809-1"/>
    </source>
</evidence>
<dbReference type="EMBL" id="CAJNOC010000647">
    <property type="protein sequence ID" value="CAF0786977.1"/>
    <property type="molecule type" value="Genomic_DNA"/>
</dbReference>
<evidence type="ECO:0000313" key="8">
    <source>
        <dbReference type="EMBL" id="CAF0786977.1"/>
    </source>
</evidence>
<dbReference type="PANTHER" id="PTHR10229">
    <property type="entry name" value="GTP-BINDING PROTEIN HFLX"/>
    <property type="match status" value="1"/>
</dbReference>
<dbReference type="PROSITE" id="PS51705">
    <property type="entry name" value="G_HFLX"/>
    <property type="match status" value="1"/>
</dbReference>
<evidence type="ECO:0000313" key="9">
    <source>
        <dbReference type="Proteomes" id="UP000663879"/>
    </source>
</evidence>
<evidence type="ECO:0000256" key="1">
    <source>
        <dbReference type="ARBA" id="ARBA00022723"/>
    </source>
</evidence>